<organism evidence="2">
    <name type="scientific">hydrothermal vent metagenome</name>
    <dbReference type="NCBI Taxonomy" id="652676"/>
    <lineage>
        <taxon>unclassified sequences</taxon>
        <taxon>metagenomes</taxon>
        <taxon>ecological metagenomes</taxon>
    </lineage>
</organism>
<dbReference type="SUPFAM" id="SSF51658">
    <property type="entry name" value="Xylose isomerase-like"/>
    <property type="match status" value="1"/>
</dbReference>
<evidence type="ECO:0000259" key="1">
    <source>
        <dbReference type="Pfam" id="PF01261"/>
    </source>
</evidence>
<evidence type="ECO:0000313" key="2">
    <source>
        <dbReference type="EMBL" id="VAX28618.1"/>
    </source>
</evidence>
<reference evidence="2" key="1">
    <citation type="submission" date="2018-06" db="EMBL/GenBank/DDBJ databases">
        <authorList>
            <person name="Zhirakovskaya E."/>
        </authorList>
    </citation>
    <scope>NUCLEOTIDE SEQUENCE</scope>
</reference>
<dbReference type="AlphaFoldDB" id="A0A3B1CXI2"/>
<name>A0A3B1CXI2_9ZZZZ</name>
<sequence length="270" mass="30042">MVIMKQVRIGNQTAFSAPTPTLPFDYAVANGFDAFEWFPDKHESDGGWDVSDLGTETRCYIKDTAVAHDIALSVHASLKANPMIPEAHGLLINEFGFAQDIGATLLNIHLHTDEGLDSYVKAITPIVMLSAKIGIRLSIENTPLTPPDDFNRLFGLFREMGAAKVAHVGMCLDIGHANLCSATRNNYLGFVEQLDPLVPVIHIHMHENYGDFDSHLTIFTGPSREDPSGIQGFVELMKRRGFSGSVILEQWPQPRSLLNQARDRLYQMFY</sequence>
<dbReference type="EMBL" id="UOGH01000090">
    <property type="protein sequence ID" value="VAX28618.1"/>
    <property type="molecule type" value="Genomic_DNA"/>
</dbReference>
<dbReference type="InterPro" id="IPR013022">
    <property type="entry name" value="Xyl_isomerase-like_TIM-brl"/>
</dbReference>
<gene>
    <name evidence="2" type="ORF">MNBD_NITROSPIRAE02-1577</name>
</gene>
<dbReference type="Pfam" id="PF01261">
    <property type="entry name" value="AP_endonuc_2"/>
    <property type="match status" value="1"/>
</dbReference>
<protein>
    <recommendedName>
        <fullName evidence="1">Xylose isomerase-like TIM barrel domain-containing protein</fullName>
    </recommendedName>
</protein>
<accession>A0A3B1CXI2</accession>
<dbReference type="Gene3D" id="3.20.20.150">
    <property type="entry name" value="Divalent-metal-dependent TIM barrel enzymes"/>
    <property type="match status" value="1"/>
</dbReference>
<dbReference type="InterPro" id="IPR036237">
    <property type="entry name" value="Xyl_isomerase-like_sf"/>
</dbReference>
<proteinExistence type="predicted"/>
<feature type="domain" description="Xylose isomerase-like TIM barrel" evidence="1">
    <location>
        <begin position="24"/>
        <end position="258"/>
    </location>
</feature>